<name>A0ABP5NF70_9MICC</name>
<dbReference type="Gene3D" id="3.90.79.20">
    <property type="match status" value="1"/>
</dbReference>
<dbReference type="Proteomes" id="UP001500432">
    <property type="component" value="Unassembled WGS sequence"/>
</dbReference>
<evidence type="ECO:0000256" key="5">
    <source>
        <dbReference type="ARBA" id="ARBA00022723"/>
    </source>
</evidence>
<gene>
    <name evidence="11" type="ORF">GCM10009849_10170</name>
</gene>
<keyword evidence="6" id="KW-0378">Hydrolase</keyword>
<evidence type="ECO:0000256" key="2">
    <source>
        <dbReference type="ARBA" id="ARBA00001947"/>
    </source>
</evidence>
<proteinExistence type="inferred from homology"/>
<comment type="caution">
    <text evidence="11">The sequence shown here is derived from an EMBL/GenBank/DDBJ whole genome shotgun (WGS) entry which is preliminary data.</text>
</comment>
<dbReference type="Pfam" id="PF09297">
    <property type="entry name" value="Zn_ribbon_NUD"/>
    <property type="match status" value="1"/>
</dbReference>
<dbReference type="CDD" id="cd03429">
    <property type="entry name" value="NUDIX_NADH_pyrophosphatase_Nudt13"/>
    <property type="match status" value="1"/>
</dbReference>
<evidence type="ECO:0000256" key="9">
    <source>
        <dbReference type="ARBA" id="ARBA00023679"/>
    </source>
</evidence>
<dbReference type="PANTHER" id="PTHR42904">
    <property type="entry name" value="NUDIX HYDROLASE, NUDC SUBFAMILY"/>
    <property type="match status" value="1"/>
</dbReference>
<evidence type="ECO:0000256" key="4">
    <source>
        <dbReference type="ARBA" id="ARBA00012381"/>
    </source>
</evidence>
<keyword evidence="8" id="KW-0520">NAD</keyword>
<dbReference type="InterPro" id="IPR015376">
    <property type="entry name" value="Znr_NADH_PPase"/>
</dbReference>
<dbReference type="InterPro" id="IPR000086">
    <property type="entry name" value="NUDIX_hydrolase_dom"/>
</dbReference>
<evidence type="ECO:0000256" key="3">
    <source>
        <dbReference type="ARBA" id="ARBA00009595"/>
    </source>
</evidence>
<feature type="domain" description="Nudix hydrolase" evidence="10">
    <location>
        <begin position="238"/>
        <end position="362"/>
    </location>
</feature>
<evidence type="ECO:0000256" key="6">
    <source>
        <dbReference type="ARBA" id="ARBA00022801"/>
    </source>
</evidence>
<evidence type="ECO:0000313" key="12">
    <source>
        <dbReference type="Proteomes" id="UP001500432"/>
    </source>
</evidence>
<organism evidence="11 12">
    <name type="scientific">Sinomonas flava</name>
    <dbReference type="NCBI Taxonomy" id="496857"/>
    <lineage>
        <taxon>Bacteria</taxon>
        <taxon>Bacillati</taxon>
        <taxon>Actinomycetota</taxon>
        <taxon>Actinomycetes</taxon>
        <taxon>Micrococcales</taxon>
        <taxon>Micrococcaceae</taxon>
        <taxon>Sinomonas</taxon>
    </lineage>
</organism>
<keyword evidence="7" id="KW-0460">Magnesium</keyword>
<evidence type="ECO:0000259" key="10">
    <source>
        <dbReference type="PROSITE" id="PS51462"/>
    </source>
</evidence>
<dbReference type="PANTHER" id="PTHR42904:SF6">
    <property type="entry name" value="NAD-CAPPED RNA HYDROLASE NUDT12"/>
    <property type="match status" value="1"/>
</dbReference>
<evidence type="ECO:0000256" key="1">
    <source>
        <dbReference type="ARBA" id="ARBA00001946"/>
    </source>
</evidence>
<dbReference type="PROSITE" id="PS00893">
    <property type="entry name" value="NUDIX_BOX"/>
    <property type="match status" value="1"/>
</dbReference>
<evidence type="ECO:0000313" key="11">
    <source>
        <dbReference type="EMBL" id="GAA2198232.1"/>
    </source>
</evidence>
<dbReference type="EMBL" id="BAAAQW010000003">
    <property type="protein sequence ID" value="GAA2198232.1"/>
    <property type="molecule type" value="Genomic_DNA"/>
</dbReference>
<comment type="similarity">
    <text evidence="3">Belongs to the Nudix hydrolase family. NudC subfamily.</text>
</comment>
<dbReference type="NCBIfam" id="NF001299">
    <property type="entry name" value="PRK00241.1"/>
    <property type="match status" value="1"/>
</dbReference>
<reference evidence="12" key="1">
    <citation type="journal article" date="2019" name="Int. J. Syst. Evol. Microbiol.">
        <title>The Global Catalogue of Microorganisms (GCM) 10K type strain sequencing project: providing services to taxonomists for standard genome sequencing and annotation.</title>
        <authorList>
            <consortium name="The Broad Institute Genomics Platform"/>
            <consortium name="The Broad Institute Genome Sequencing Center for Infectious Disease"/>
            <person name="Wu L."/>
            <person name="Ma J."/>
        </authorList>
    </citation>
    <scope>NUCLEOTIDE SEQUENCE [LARGE SCALE GENOMIC DNA]</scope>
    <source>
        <strain evidence="12">JCM 16034</strain>
    </source>
</reference>
<dbReference type="Gene3D" id="3.90.79.10">
    <property type="entry name" value="Nucleoside Triphosphate Pyrophosphohydrolase"/>
    <property type="match status" value="1"/>
</dbReference>
<dbReference type="PROSITE" id="PS51462">
    <property type="entry name" value="NUDIX"/>
    <property type="match status" value="1"/>
</dbReference>
<keyword evidence="12" id="KW-1185">Reference proteome</keyword>
<dbReference type="InterPro" id="IPR050241">
    <property type="entry name" value="NAD-cap_RNA_hydrolase_NudC"/>
</dbReference>
<evidence type="ECO:0000256" key="8">
    <source>
        <dbReference type="ARBA" id="ARBA00023027"/>
    </source>
</evidence>
<dbReference type="InterPro" id="IPR020084">
    <property type="entry name" value="NUDIX_hydrolase_CS"/>
</dbReference>
<evidence type="ECO:0000256" key="7">
    <source>
        <dbReference type="ARBA" id="ARBA00022842"/>
    </source>
</evidence>
<sequence>MRATVHSGGEDVRLSDRVSTVESMSSAPLESSVSPVPSRAALAAFDGGGPAAGHLSERLLRVQDAVLDRRSAERADASFLPSVLRLPGTVAVLFSQRRAAHSGDRLTFLPARDLPAEWLSGLVVYLGRLPSERTTAWTAPGADVVLVVLPEPVEPVAAVMSETAGEGAALLPEDTHWAGFRESGPDLDMTEAAILLEATAIANWHETHPRCPRCGAPTAVVHSGWVRQCPDDGSEHFPRTDPAIIVTVVGPDGRLLLGTGARMRANMFSTLAGFVEPGESLEQAVAREVGEEVGVRISDCQYLGSQPWPFPASLMLGFTARTEDTAAQADGEEVLRARWFTREELQSANLSGEITLPSRLSISRALIEHWFGGPIAEPAREGK</sequence>
<dbReference type="EC" id="3.6.1.22" evidence="4"/>
<comment type="catalytic activity">
    <reaction evidence="9">
        <text>a 5'-end NAD(+)-phospho-ribonucleoside in mRNA + H2O = a 5'-end phospho-adenosine-phospho-ribonucleoside in mRNA + beta-nicotinamide D-ribonucleotide + 2 H(+)</text>
        <dbReference type="Rhea" id="RHEA:60876"/>
        <dbReference type="Rhea" id="RHEA-COMP:15698"/>
        <dbReference type="Rhea" id="RHEA-COMP:15719"/>
        <dbReference type="ChEBI" id="CHEBI:14649"/>
        <dbReference type="ChEBI" id="CHEBI:15377"/>
        <dbReference type="ChEBI" id="CHEBI:15378"/>
        <dbReference type="ChEBI" id="CHEBI:144029"/>
        <dbReference type="ChEBI" id="CHEBI:144051"/>
    </reaction>
    <physiologicalReaction direction="left-to-right" evidence="9">
        <dbReference type="Rhea" id="RHEA:60877"/>
    </physiologicalReaction>
</comment>
<comment type="cofactor">
    <cofactor evidence="2">
        <name>Zn(2+)</name>
        <dbReference type="ChEBI" id="CHEBI:29105"/>
    </cofactor>
</comment>
<protein>
    <recommendedName>
        <fullName evidence="4">NAD(+) diphosphatase</fullName>
        <ecNumber evidence="4">3.6.1.22</ecNumber>
    </recommendedName>
</protein>
<keyword evidence="5" id="KW-0479">Metal-binding</keyword>
<dbReference type="InterPro" id="IPR015797">
    <property type="entry name" value="NUDIX_hydrolase-like_dom_sf"/>
</dbReference>
<dbReference type="Pfam" id="PF00293">
    <property type="entry name" value="NUDIX"/>
    <property type="match status" value="1"/>
</dbReference>
<accession>A0ABP5NF70</accession>
<dbReference type="SUPFAM" id="SSF55811">
    <property type="entry name" value="Nudix"/>
    <property type="match status" value="1"/>
</dbReference>
<comment type="cofactor">
    <cofactor evidence="1">
        <name>Mg(2+)</name>
        <dbReference type="ChEBI" id="CHEBI:18420"/>
    </cofactor>
</comment>
<dbReference type="InterPro" id="IPR049734">
    <property type="entry name" value="NudC-like_C"/>
</dbReference>